<dbReference type="STRING" id="670580.A0A1X6MWF8"/>
<reference evidence="2 3" key="1">
    <citation type="submission" date="2017-04" db="EMBL/GenBank/DDBJ databases">
        <title>Genome Sequence of the Model Brown-Rot Fungus Postia placenta SB12.</title>
        <authorList>
            <consortium name="DOE Joint Genome Institute"/>
            <person name="Gaskell J."/>
            <person name="Kersten P."/>
            <person name="Larrondo L.F."/>
            <person name="Canessa P."/>
            <person name="Martinez D."/>
            <person name="Hibbett D."/>
            <person name="Schmoll M."/>
            <person name="Kubicek C.P."/>
            <person name="Martinez A.T."/>
            <person name="Yadav J."/>
            <person name="Master E."/>
            <person name="Magnuson J.K."/>
            <person name="James T."/>
            <person name="Yaver D."/>
            <person name="Berka R."/>
            <person name="Labutti K."/>
            <person name="Lipzen A."/>
            <person name="Aerts A."/>
            <person name="Barry K."/>
            <person name="Henrissat B."/>
            <person name="Blanchette R."/>
            <person name="Grigoriev I."/>
            <person name="Cullen D."/>
        </authorList>
    </citation>
    <scope>NUCLEOTIDE SEQUENCE [LARGE SCALE GENOMIC DNA]</scope>
    <source>
        <strain evidence="2 3">MAD-698-R-SB12</strain>
    </source>
</reference>
<dbReference type="Proteomes" id="UP000194127">
    <property type="component" value="Unassembled WGS sequence"/>
</dbReference>
<feature type="region of interest" description="Disordered" evidence="1">
    <location>
        <begin position="110"/>
        <end position="146"/>
    </location>
</feature>
<name>A0A1X6MWF8_9APHY</name>
<feature type="compositionally biased region" description="Polar residues" evidence="1">
    <location>
        <begin position="110"/>
        <end position="124"/>
    </location>
</feature>
<evidence type="ECO:0000313" key="2">
    <source>
        <dbReference type="EMBL" id="OSX60572.1"/>
    </source>
</evidence>
<feature type="region of interest" description="Disordered" evidence="1">
    <location>
        <begin position="36"/>
        <end position="97"/>
    </location>
</feature>
<feature type="compositionally biased region" description="Polar residues" evidence="1">
    <location>
        <begin position="50"/>
        <end position="59"/>
    </location>
</feature>
<organism evidence="2 3">
    <name type="scientific">Postia placenta MAD-698-R-SB12</name>
    <dbReference type="NCBI Taxonomy" id="670580"/>
    <lineage>
        <taxon>Eukaryota</taxon>
        <taxon>Fungi</taxon>
        <taxon>Dikarya</taxon>
        <taxon>Basidiomycota</taxon>
        <taxon>Agaricomycotina</taxon>
        <taxon>Agaricomycetes</taxon>
        <taxon>Polyporales</taxon>
        <taxon>Adustoporiaceae</taxon>
        <taxon>Rhodonia</taxon>
    </lineage>
</organism>
<protein>
    <submittedName>
        <fullName evidence="2">Uncharacterized protein</fullName>
    </submittedName>
</protein>
<sequence length="238" mass="25795">MSISVDDLVASLSSNHIGQEAMDIADLHAQLAQALRSPSMQPVQRRGYAPSNTPLARTPSSSFSWESSDFTRARSSSVASVTQRWNTEERLPDIDDMDEDEKMVEDMLFSSPTSSHFPQSAQNQPSLPSGPSGGVSRKPSIPHVSSSYDTAQYAQYDMPPPNMSLFATTDPFFMAQLQAAQNPAPSFFAQSGHPPAHSPFLLASQLQSAYGHAHNHHGVTSEIDPHHVFAAPPATFSC</sequence>
<gene>
    <name evidence="2" type="ORF">POSPLADRAFT_1047983</name>
</gene>
<dbReference type="AlphaFoldDB" id="A0A1X6MWF8"/>
<dbReference type="EMBL" id="KZ110600">
    <property type="protein sequence ID" value="OSX60572.1"/>
    <property type="molecule type" value="Genomic_DNA"/>
</dbReference>
<keyword evidence="3" id="KW-1185">Reference proteome</keyword>
<evidence type="ECO:0000313" key="3">
    <source>
        <dbReference type="Proteomes" id="UP000194127"/>
    </source>
</evidence>
<dbReference type="GeneID" id="36324358"/>
<dbReference type="RefSeq" id="XP_024337366.1">
    <property type="nucleotide sequence ID" value="XM_024479408.1"/>
</dbReference>
<dbReference type="OrthoDB" id="3262664at2759"/>
<accession>A0A1X6MWF8</accession>
<evidence type="ECO:0000256" key="1">
    <source>
        <dbReference type="SAM" id="MobiDB-lite"/>
    </source>
</evidence>
<proteinExistence type="predicted"/>
<feature type="compositionally biased region" description="Polar residues" evidence="1">
    <location>
        <begin position="73"/>
        <end position="85"/>
    </location>
</feature>